<gene>
    <name evidence="2" type="ORF">PUN28_010242</name>
</gene>
<dbReference type="EMBL" id="JADYXP020000009">
    <property type="protein sequence ID" value="KAL0117260.1"/>
    <property type="molecule type" value="Genomic_DNA"/>
</dbReference>
<keyword evidence="3" id="KW-1185">Reference proteome</keyword>
<keyword evidence="1" id="KW-1133">Transmembrane helix</keyword>
<organism evidence="2 3">
    <name type="scientific">Cardiocondyla obscurior</name>
    <dbReference type="NCBI Taxonomy" id="286306"/>
    <lineage>
        <taxon>Eukaryota</taxon>
        <taxon>Metazoa</taxon>
        <taxon>Ecdysozoa</taxon>
        <taxon>Arthropoda</taxon>
        <taxon>Hexapoda</taxon>
        <taxon>Insecta</taxon>
        <taxon>Pterygota</taxon>
        <taxon>Neoptera</taxon>
        <taxon>Endopterygota</taxon>
        <taxon>Hymenoptera</taxon>
        <taxon>Apocrita</taxon>
        <taxon>Aculeata</taxon>
        <taxon>Formicoidea</taxon>
        <taxon>Formicidae</taxon>
        <taxon>Myrmicinae</taxon>
        <taxon>Cardiocondyla</taxon>
    </lineage>
</organism>
<sequence length="140" mass="15982">MLVIMCAPCRIMRDVSGPQSAVQITGLIALKRNNEWIFYGEIYMQKYMRYFIYLYTFIILHILCNTIYILRIFLRISILSIILGSITPRPSRPPGNARWFHGSFTTISDSGEFSAVQKFPISCGKRVSSLAEAAHISPEQ</sequence>
<reference evidence="2 3" key="1">
    <citation type="submission" date="2023-03" db="EMBL/GenBank/DDBJ databases">
        <title>High recombination rates correlate with genetic variation in Cardiocondyla obscurior ants.</title>
        <authorList>
            <person name="Errbii M."/>
        </authorList>
    </citation>
    <scope>NUCLEOTIDE SEQUENCE [LARGE SCALE GENOMIC DNA]</scope>
    <source>
        <strain evidence="2">Alpha-2009</strain>
        <tissue evidence="2">Whole body</tissue>
    </source>
</reference>
<feature type="transmembrane region" description="Helical" evidence="1">
    <location>
        <begin position="50"/>
        <end position="70"/>
    </location>
</feature>
<name>A0AAW2FPW0_9HYME</name>
<accession>A0AAW2FPW0</accession>
<keyword evidence="1" id="KW-0812">Transmembrane</keyword>
<keyword evidence="1" id="KW-0472">Membrane</keyword>
<protein>
    <submittedName>
        <fullName evidence="2">Uncharacterized protein</fullName>
    </submittedName>
</protein>
<dbReference type="Proteomes" id="UP001430953">
    <property type="component" value="Unassembled WGS sequence"/>
</dbReference>
<proteinExistence type="predicted"/>
<evidence type="ECO:0000256" key="1">
    <source>
        <dbReference type="SAM" id="Phobius"/>
    </source>
</evidence>
<evidence type="ECO:0000313" key="3">
    <source>
        <dbReference type="Proteomes" id="UP001430953"/>
    </source>
</evidence>
<evidence type="ECO:0000313" key="2">
    <source>
        <dbReference type="EMBL" id="KAL0117260.1"/>
    </source>
</evidence>
<dbReference type="AlphaFoldDB" id="A0AAW2FPW0"/>
<comment type="caution">
    <text evidence="2">The sequence shown here is derived from an EMBL/GenBank/DDBJ whole genome shotgun (WGS) entry which is preliminary data.</text>
</comment>